<gene>
    <name evidence="1" type="ORF">APZ42_014079</name>
</gene>
<sequence>MYIFNYLRPATPWVGLQSDGKILFAVCDCVAGLGNSCIHVSALLQQAIHEHQKDKSTTTNATTISAENRIPVTSLPCNWNKPGKGPVTIGKIGDLTTLLPRKKSISGNHILPVTDEDFNQ</sequence>
<proteinExistence type="predicted"/>
<organism evidence="1 2">
    <name type="scientific">Daphnia magna</name>
    <dbReference type="NCBI Taxonomy" id="35525"/>
    <lineage>
        <taxon>Eukaryota</taxon>
        <taxon>Metazoa</taxon>
        <taxon>Ecdysozoa</taxon>
        <taxon>Arthropoda</taxon>
        <taxon>Crustacea</taxon>
        <taxon>Branchiopoda</taxon>
        <taxon>Diplostraca</taxon>
        <taxon>Cladocera</taxon>
        <taxon>Anomopoda</taxon>
        <taxon>Daphniidae</taxon>
        <taxon>Daphnia</taxon>
    </lineage>
</organism>
<comment type="caution">
    <text evidence="1">The sequence shown here is derived from an EMBL/GenBank/DDBJ whole genome shotgun (WGS) entry which is preliminary data.</text>
</comment>
<dbReference type="PANTHER" id="PTHR47526">
    <property type="entry name" value="ATP-DEPENDENT DNA HELICASE"/>
    <property type="match status" value="1"/>
</dbReference>
<dbReference type="OrthoDB" id="5918941at2759"/>
<evidence type="ECO:0000313" key="2">
    <source>
        <dbReference type="Proteomes" id="UP000076858"/>
    </source>
</evidence>
<reference evidence="1 2" key="1">
    <citation type="submission" date="2016-03" db="EMBL/GenBank/DDBJ databases">
        <title>EvidentialGene: Evidence-directed Construction of Genes on Genomes.</title>
        <authorList>
            <person name="Gilbert D.G."/>
            <person name="Choi J.-H."/>
            <person name="Mockaitis K."/>
            <person name="Colbourne J."/>
            <person name="Pfrender M."/>
        </authorList>
    </citation>
    <scope>NUCLEOTIDE SEQUENCE [LARGE SCALE GENOMIC DNA]</scope>
    <source>
        <strain evidence="1 2">Xinb3</strain>
        <tissue evidence="1">Complete organism</tissue>
    </source>
</reference>
<accession>A0A162Q8V4</accession>
<dbReference type="PANTHER" id="PTHR47526:SF3">
    <property type="entry name" value="PHD-TYPE DOMAIN-CONTAINING PROTEIN"/>
    <property type="match status" value="1"/>
</dbReference>
<dbReference type="EMBL" id="LRGB01000378">
    <property type="protein sequence ID" value="KZS19467.1"/>
    <property type="molecule type" value="Genomic_DNA"/>
</dbReference>
<name>A0A162Q8V4_9CRUS</name>
<dbReference type="AlphaFoldDB" id="A0A162Q8V4"/>
<evidence type="ECO:0008006" key="3">
    <source>
        <dbReference type="Google" id="ProtNLM"/>
    </source>
</evidence>
<dbReference type="Proteomes" id="UP000076858">
    <property type="component" value="Unassembled WGS sequence"/>
</dbReference>
<evidence type="ECO:0000313" key="1">
    <source>
        <dbReference type="EMBL" id="KZS19467.1"/>
    </source>
</evidence>
<protein>
    <recommendedName>
        <fullName evidence="3">SWIM-type domain-containing protein</fullName>
    </recommendedName>
</protein>
<keyword evidence="2" id="KW-1185">Reference proteome</keyword>